<dbReference type="EMBL" id="BAAATZ010000003">
    <property type="protein sequence ID" value="GAA2719847.1"/>
    <property type="molecule type" value="Genomic_DNA"/>
</dbReference>
<evidence type="ECO:0000256" key="4">
    <source>
        <dbReference type="ARBA" id="ARBA00023136"/>
    </source>
</evidence>
<feature type="transmembrane region" description="Helical" evidence="5">
    <location>
        <begin position="416"/>
        <end position="435"/>
    </location>
</feature>
<keyword evidence="2 5" id="KW-0812">Transmembrane</keyword>
<organism evidence="7 8">
    <name type="scientific">Actinocorallia aurantiaca</name>
    <dbReference type="NCBI Taxonomy" id="46204"/>
    <lineage>
        <taxon>Bacteria</taxon>
        <taxon>Bacillati</taxon>
        <taxon>Actinomycetota</taxon>
        <taxon>Actinomycetes</taxon>
        <taxon>Streptosporangiales</taxon>
        <taxon>Thermomonosporaceae</taxon>
        <taxon>Actinocorallia</taxon>
    </lineage>
</organism>
<evidence type="ECO:0000256" key="5">
    <source>
        <dbReference type="SAM" id="Phobius"/>
    </source>
</evidence>
<reference evidence="7 8" key="1">
    <citation type="journal article" date="2019" name="Int. J. Syst. Evol. Microbiol.">
        <title>The Global Catalogue of Microorganisms (GCM) 10K type strain sequencing project: providing services to taxonomists for standard genome sequencing and annotation.</title>
        <authorList>
            <consortium name="The Broad Institute Genomics Platform"/>
            <consortium name="The Broad Institute Genome Sequencing Center for Infectious Disease"/>
            <person name="Wu L."/>
            <person name="Ma J."/>
        </authorList>
    </citation>
    <scope>NUCLEOTIDE SEQUENCE [LARGE SCALE GENOMIC DNA]</scope>
    <source>
        <strain evidence="7 8">JCM 8201</strain>
    </source>
</reference>
<proteinExistence type="predicted"/>
<name>A0ABN3TVL7_9ACTN</name>
<dbReference type="Gene3D" id="1.20.1250.20">
    <property type="entry name" value="MFS general substrate transporter like domains"/>
    <property type="match status" value="2"/>
</dbReference>
<dbReference type="Pfam" id="PF07690">
    <property type="entry name" value="MFS_1"/>
    <property type="match status" value="1"/>
</dbReference>
<feature type="transmembrane region" description="Helical" evidence="5">
    <location>
        <begin position="176"/>
        <end position="197"/>
    </location>
</feature>
<accession>A0ABN3TVL7</accession>
<feature type="transmembrane region" description="Helical" evidence="5">
    <location>
        <begin position="21"/>
        <end position="44"/>
    </location>
</feature>
<dbReference type="PANTHER" id="PTHR23501:SF197">
    <property type="entry name" value="COMD"/>
    <property type="match status" value="1"/>
</dbReference>
<dbReference type="InterPro" id="IPR011701">
    <property type="entry name" value="MFS"/>
</dbReference>
<evidence type="ECO:0000313" key="7">
    <source>
        <dbReference type="EMBL" id="GAA2719847.1"/>
    </source>
</evidence>
<dbReference type="RefSeq" id="WP_344448584.1">
    <property type="nucleotide sequence ID" value="NZ_BAAATZ010000003.1"/>
</dbReference>
<feature type="transmembrane region" description="Helical" evidence="5">
    <location>
        <begin position="145"/>
        <end position="170"/>
    </location>
</feature>
<comment type="caution">
    <text evidence="7">The sequence shown here is derived from an EMBL/GenBank/DDBJ whole genome shotgun (WGS) entry which is preliminary data.</text>
</comment>
<keyword evidence="4 5" id="KW-0472">Membrane</keyword>
<evidence type="ECO:0000313" key="8">
    <source>
        <dbReference type="Proteomes" id="UP001501842"/>
    </source>
</evidence>
<evidence type="ECO:0000256" key="1">
    <source>
        <dbReference type="ARBA" id="ARBA00004651"/>
    </source>
</evidence>
<gene>
    <name evidence="7" type="ORF">GCM10010439_06420</name>
</gene>
<feature type="transmembrane region" description="Helical" evidence="5">
    <location>
        <begin position="441"/>
        <end position="464"/>
    </location>
</feature>
<evidence type="ECO:0000259" key="6">
    <source>
        <dbReference type="PROSITE" id="PS50850"/>
    </source>
</evidence>
<dbReference type="InterPro" id="IPR020846">
    <property type="entry name" value="MFS_dom"/>
</dbReference>
<dbReference type="SUPFAM" id="SSF103473">
    <property type="entry name" value="MFS general substrate transporter"/>
    <property type="match status" value="1"/>
</dbReference>
<feature type="domain" description="Major facilitator superfamily (MFS) profile" evidence="6">
    <location>
        <begin position="22"/>
        <end position="468"/>
    </location>
</feature>
<feature type="transmembrane region" description="Helical" evidence="5">
    <location>
        <begin position="343"/>
        <end position="362"/>
    </location>
</feature>
<evidence type="ECO:0000256" key="3">
    <source>
        <dbReference type="ARBA" id="ARBA00022989"/>
    </source>
</evidence>
<protein>
    <submittedName>
        <fullName evidence="7">MFS transporter</fullName>
    </submittedName>
</protein>
<feature type="transmembrane region" description="Helical" evidence="5">
    <location>
        <begin position="239"/>
        <end position="256"/>
    </location>
</feature>
<dbReference type="InterPro" id="IPR036259">
    <property type="entry name" value="MFS_trans_sf"/>
</dbReference>
<keyword evidence="8" id="KW-1185">Reference proteome</keyword>
<feature type="transmembrane region" description="Helical" evidence="5">
    <location>
        <begin position="209"/>
        <end position="227"/>
    </location>
</feature>
<comment type="subcellular location">
    <subcellularLocation>
        <location evidence="1">Cell membrane</location>
        <topology evidence="1">Multi-pass membrane protein</topology>
    </subcellularLocation>
</comment>
<dbReference type="Proteomes" id="UP001501842">
    <property type="component" value="Unassembled WGS sequence"/>
</dbReference>
<dbReference type="PROSITE" id="PS50850">
    <property type="entry name" value="MFS"/>
    <property type="match status" value="1"/>
</dbReference>
<feature type="transmembrane region" description="Helical" evidence="5">
    <location>
        <begin position="374"/>
        <end position="395"/>
    </location>
</feature>
<dbReference type="PRINTS" id="PR01035">
    <property type="entry name" value="TCRTETA"/>
</dbReference>
<feature type="transmembrane region" description="Helical" evidence="5">
    <location>
        <begin position="56"/>
        <end position="76"/>
    </location>
</feature>
<evidence type="ECO:0000256" key="2">
    <source>
        <dbReference type="ARBA" id="ARBA00022692"/>
    </source>
</evidence>
<keyword evidence="3 5" id="KW-1133">Transmembrane helix</keyword>
<sequence length="468" mass="47753">MTSTLDPPATESDSPSRPSRLILVTLALSCSLVAVQQTLVIPLLPALMREFDASVASVTWVFTASLLAGAVATPLLSRFGDMYGKKPLILIILGTLLAGSVLCALAPSLGVLFAGRAVQGVSVALFPLAVGVIRDLLPAARVMSAIGFVSATMGIGGTLGMLITGLLATTTSHHAPVFWVAAGLSVLCLALVARCVPSGGVGHGGRPDYPGAVLTALMLLCLLLAISQGNAWGWTSGRILGLFAATAVLCVCWTLTEMKVPDPLVRLSLLTGPKSLSANLMSLLLGFSMYSSFTLISSLIQTPTSEGYGLGGSVLDVGLYSLPSTVTMFYASTYSGRLAARTGPAFALALGSLPAGGSYLWLALSNSDGFDFLAYGALQGVGFGIAYAALGTLAVEHVPMDQSGIASGVNSLVRTAGGAVAGAVVAAILTGGGTVTTLDDYVLCFFIVAGAAWLSGAVALFHGIRHRR</sequence>
<feature type="transmembrane region" description="Helical" evidence="5">
    <location>
        <begin position="88"/>
        <end position="107"/>
    </location>
</feature>
<dbReference type="InterPro" id="IPR001958">
    <property type="entry name" value="Tet-R_TetA/multi-R_MdtG-like"/>
</dbReference>
<feature type="transmembrane region" description="Helical" evidence="5">
    <location>
        <begin position="276"/>
        <end position="296"/>
    </location>
</feature>
<dbReference type="PANTHER" id="PTHR23501">
    <property type="entry name" value="MAJOR FACILITATOR SUPERFAMILY"/>
    <property type="match status" value="1"/>
</dbReference>